<dbReference type="Proteomes" id="UP000671913">
    <property type="component" value="Chromosome"/>
</dbReference>
<organism evidence="1 2">
    <name type="scientific">Aceticella autotrophica</name>
    <dbReference type="NCBI Taxonomy" id="2755338"/>
    <lineage>
        <taxon>Bacteria</taxon>
        <taxon>Bacillati</taxon>
        <taxon>Bacillota</taxon>
        <taxon>Clostridia</taxon>
        <taxon>Thermoanaerobacterales</taxon>
        <taxon>Thermoanaerobacteraceae</taxon>
        <taxon>Aceticella</taxon>
    </lineage>
</organism>
<evidence type="ECO:0000313" key="2">
    <source>
        <dbReference type="Proteomes" id="UP000671913"/>
    </source>
</evidence>
<proteinExistence type="predicted"/>
<protein>
    <submittedName>
        <fullName evidence="1">Uncharacterized protein</fullName>
    </submittedName>
</protein>
<keyword evidence="2" id="KW-1185">Reference proteome</keyword>
<accession>A0A974Y443</accession>
<dbReference type="AlphaFoldDB" id="A0A974Y443"/>
<reference evidence="1" key="1">
    <citation type="submission" date="2020-08" db="EMBL/GenBank/DDBJ databases">
        <title>Genomic insights into the carbon and energy metabolism of the first obligate autotrophic acetogenic bacterium Aceticella autotrophica gen. nov., sp. nov.</title>
        <authorList>
            <person name="Toshchakov S.V."/>
            <person name="Elcheninov A.G."/>
            <person name="Kublanov I.V."/>
            <person name="Frolov E.N."/>
            <person name="Lebedinsky A.V."/>
        </authorList>
    </citation>
    <scope>NUCLEOTIDE SEQUENCE</scope>
    <source>
        <strain evidence="1">3443-3Ac</strain>
    </source>
</reference>
<evidence type="ECO:0000313" key="1">
    <source>
        <dbReference type="EMBL" id="QSZ26560.1"/>
    </source>
</evidence>
<dbReference type="EMBL" id="CP060096">
    <property type="protein sequence ID" value="QSZ26560.1"/>
    <property type="molecule type" value="Genomic_DNA"/>
</dbReference>
<name>A0A974Y443_9THEO</name>
<gene>
    <name evidence="1" type="ORF">ACETAC_06470</name>
</gene>
<sequence length="120" mass="14169">MRKVISTKIKEIIPFSSLIGKEIVVLDYVITVGTFSSLDKKRKKKEDFDYWELANETFHNAIYVMFLFYEVGDEENKKLTKTSSNLITAKLDSTYGWTYFRPPFKAKITKQEKYYDIDLI</sequence>
<dbReference type="RefSeq" id="WP_284679235.1">
    <property type="nucleotide sequence ID" value="NZ_CP060096.1"/>
</dbReference>
<dbReference type="KEGG" id="aaut:ACETAC_06470"/>